<proteinExistence type="predicted"/>
<feature type="signal peptide" evidence="1">
    <location>
        <begin position="1"/>
        <end position="17"/>
    </location>
</feature>
<keyword evidence="1" id="KW-0732">Signal</keyword>
<evidence type="ECO:0000256" key="1">
    <source>
        <dbReference type="SAM" id="SignalP"/>
    </source>
</evidence>
<comment type="caution">
    <text evidence="2">The sequence shown here is derived from an EMBL/GenBank/DDBJ whole genome shotgun (WGS) entry which is preliminary data.</text>
</comment>
<dbReference type="EMBL" id="SRKY01000004">
    <property type="protein sequence ID" value="THH35385.1"/>
    <property type="molecule type" value="Genomic_DNA"/>
</dbReference>
<protein>
    <submittedName>
        <fullName evidence="2">Uncharacterized protein</fullName>
    </submittedName>
</protein>
<dbReference type="RefSeq" id="WP_136464118.1">
    <property type="nucleotide sequence ID" value="NZ_SRKY01000004.1"/>
</dbReference>
<feature type="chain" id="PRO_5020420901" evidence="1">
    <location>
        <begin position="18"/>
        <end position="158"/>
    </location>
</feature>
<dbReference type="Proteomes" id="UP000306602">
    <property type="component" value="Unassembled WGS sequence"/>
</dbReference>
<accession>A0A4S4N9S0</accession>
<dbReference type="OrthoDB" id="8451541at2"/>
<keyword evidence="3" id="KW-1185">Reference proteome</keyword>
<organism evidence="2 3">
    <name type="scientific">Aliishimia ponticola</name>
    <dbReference type="NCBI Taxonomy" id="2499833"/>
    <lineage>
        <taxon>Bacteria</taxon>
        <taxon>Pseudomonadati</taxon>
        <taxon>Pseudomonadota</taxon>
        <taxon>Alphaproteobacteria</taxon>
        <taxon>Rhodobacterales</taxon>
        <taxon>Paracoccaceae</taxon>
        <taxon>Aliishimia</taxon>
    </lineage>
</organism>
<gene>
    <name evidence="2" type="ORF">E4Z66_16350</name>
</gene>
<name>A0A4S4N9S0_9RHOB</name>
<dbReference type="AlphaFoldDB" id="A0A4S4N9S0"/>
<evidence type="ECO:0000313" key="3">
    <source>
        <dbReference type="Proteomes" id="UP000306602"/>
    </source>
</evidence>
<evidence type="ECO:0000313" key="2">
    <source>
        <dbReference type="EMBL" id="THH35385.1"/>
    </source>
</evidence>
<reference evidence="2 3" key="1">
    <citation type="submission" date="2019-04" db="EMBL/GenBank/DDBJ databases">
        <title>Shimia ponticola sp. nov., isolated from seawater.</title>
        <authorList>
            <person name="Kim Y.-O."/>
            <person name="Yoon J.-H."/>
        </authorList>
    </citation>
    <scope>NUCLEOTIDE SEQUENCE [LARGE SCALE GENOMIC DNA]</scope>
    <source>
        <strain evidence="2 3">MYP11</strain>
    </source>
</reference>
<sequence length="158" mass="17100">MRLLVLLLALLPMQVAALSCLPWSVEDAFLKAKDSPDSYRVLHGVMQFDGSALPQVDWNKQQNVPPETTIPARFSGHLLSRSGTMPFEGDLRIVVRCAGPWCARLTPGAEYLLFARSVGGGQEVLADPCATMAFVQPDAGLLRRVQSCLSGGSCVSKR</sequence>
<dbReference type="PROSITE" id="PS51257">
    <property type="entry name" value="PROKAR_LIPOPROTEIN"/>
    <property type="match status" value="1"/>
</dbReference>